<evidence type="ECO:0000313" key="3">
    <source>
        <dbReference type="Proteomes" id="UP000649328"/>
    </source>
</evidence>
<dbReference type="EMBL" id="JACBPP010000006">
    <property type="protein sequence ID" value="KAF8001103.1"/>
    <property type="molecule type" value="Genomic_DNA"/>
</dbReference>
<dbReference type="OrthoDB" id="10636503at2759"/>
<evidence type="ECO:0000259" key="1">
    <source>
        <dbReference type="Pfam" id="PF20493"/>
    </source>
</evidence>
<sequence>MTENKDLGTGDRLYLESVFMHNGYPDSVNDMESGEFAEYLYSYLDLTYDEILEIAGETKTLGVKKLLQGAVKDNATLLKRERVKCNTSNLTGNDDCHGVQDLIGGRGCISGSHCSGRCCVSWSQFRCYNDDVINRKITQCRSACISIGKSCKIFQADLYPGNPNFCLGSTAGCKG</sequence>
<keyword evidence="3" id="KW-1185">Reference proteome</keyword>
<dbReference type="InterPro" id="IPR046925">
    <property type="entry name" value="WD-like_fungi"/>
</dbReference>
<feature type="domain" description="WD-like" evidence="1">
    <location>
        <begin position="9"/>
        <end position="173"/>
    </location>
</feature>
<comment type="caution">
    <text evidence="2">The sequence shown here is derived from an EMBL/GenBank/DDBJ whole genome shotgun (WGS) entry which is preliminary data.</text>
</comment>
<proteinExistence type="predicted"/>
<dbReference type="Pfam" id="PF20493">
    <property type="entry name" value="WD-like_fungi"/>
    <property type="match status" value="1"/>
</dbReference>
<dbReference type="AlphaFoldDB" id="A0A8H7GSU7"/>
<name>A0A8H7GSU7_9ASCO</name>
<protein>
    <recommendedName>
        <fullName evidence="1">WD-like domain-containing protein</fullName>
    </recommendedName>
</protein>
<evidence type="ECO:0000313" key="2">
    <source>
        <dbReference type="EMBL" id="KAF8001103.1"/>
    </source>
</evidence>
<reference evidence="2" key="1">
    <citation type="submission" date="2020-10" db="EMBL/GenBank/DDBJ databases">
        <title>The Whole-Genome Sequence of Metschnikowia persimmonesis, a Novel Endophytic Yeast Species Isolated from Medicinal Plant Diospyros kaki Thumb.</title>
        <authorList>
            <person name="Rahmat E."/>
            <person name="Kang Y."/>
        </authorList>
    </citation>
    <scope>NUCLEOTIDE SEQUENCE</scope>
    <source>
        <strain evidence="2">KIOM G15050</strain>
    </source>
</reference>
<accession>A0A8H7GSU7</accession>
<gene>
    <name evidence="2" type="ORF">HF325_004892</name>
</gene>
<organism evidence="2 3">
    <name type="scientific">Metschnikowia pulcherrima</name>
    <dbReference type="NCBI Taxonomy" id="27326"/>
    <lineage>
        <taxon>Eukaryota</taxon>
        <taxon>Fungi</taxon>
        <taxon>Dikarya</taxon>
        <taxon>Ascomycota</taxon>
        <taxon>Saccharomycotina</taxon>
        <taxon>Pichiomycetes</taxon>
        <taxon>Metschnikowiaceae</taxon>
        <taxon>Metschnikowia</taxon>
    </lineage>
</organism>
<dbReference type="Proteomes" id="UP000649328">
    <property type="component" value="Unassembled WGS sequence"/>
</dbReference>